<evidence type="ECO:0000313" key="2">
    <source>
        <dbReference type="Proteomes" id="UP001060085"/>
    </source>
</evidence>
<comment type="caution">
    <text evidence="1">The sequence shown here is derived from an EMBL/GenBank/DDBJ whole genome shotgun (WGS) entry which is preliminary data.</text>
</comment>
<keyword evidence="2" id="KW-1185">Reference proteome</keyword>
<proteinExistence type="predicted"/>
<reference evidence="2" key="1">
    <citation type="journal article" date="2023" name="Nat. Plants">
        <title>Single-cell RNA sequencing provides a high-resolution roadmap for understanding the multicellular compartmentation of specialized metabolism.</title>
        <authorList>
            <person name="Sun S."/>
            <person name="Shen X."/>
            <person name="Li Y."/>
            <person name="Li Y."/>
            <person name="Wang S."/>
            <person name="Li R."/>
            <person name="Zhang H."/>
            <person name="Shen G."/>
            <person name="Guo B."/>
            <person name="Wei J."/>
            <person name="Xu J."/>
            <person name="St-Pierre B."/>
            <person name="Chen S."/>
            <person name="Sun C."/>
        </authorList>
    </citation>
    <scope>NUCLEOTIDE SEQUENCE [LARGE SCALE GENOMIC DNA]</scope>
</reference>
<organism evidence="1 2">
    <name type="scientific">Catharanthus roseus</name>
    <name type="common">Madagascar periwinkle</name>
    <name type="synonym">Vinca rosea</name>
    <dbReference type="NCBI Taxonomy" id="4058"/>
    <lineage>
        <taxon>Eukaryota</taxon>
        <taxon>Viridiplantae</taxon>
        <taxon>Streptophyta</taxon>
        <taxon>Embryophyta</taxon>
        <taxon>Tracheophyta</taxon>
        <taxon>Spermatophyta</taxon>
        <taxon>Magnoliopsida</taxon>
        <taxon>eudicotyledons</taxon>
        <taxon>Gunneridae</taxon>
        <taxon>Pentapetalae</taxon>
        <taxon>asterids</taxon>
        <taxon>lamiids</taxon>
        <taxon>Gentianales</taxon>
        <taxon>Apocynaceae</taxon>
        <taxon>Rauvolfioideae</taxon>
        <taxon>Vinceae</taxon>
        <taxon>Catharanthinae</taxon>
        <taxon>Catharanthus</taxon>
    </lineage>
</organism>
<evidence type="ECO:0000313" key="1">
    <source>
        <dbReference type="EMBL" id="KAI5673607.1"/>
    </source>
</evidence>
<dbReference type="EMBL" id="CM044703">
    <property type="protein sequence ID" value="KAI5673607.1"/>
    <property type="molecule type" value="Genomic_DNA"/>
</dbReference>
<accession>A0ACC0BLX0</accession>
<sequence>MTRQHEHGSGLIWSGDHETLEVLLYPNDEHIRWYREITRVYIGNPTNRDARSVRYQPAGVDKRIITSILMEVDDMASMVIQEPPSSPSQMAVFAKKSLPGGSETLRGPPPPGLGFALIQSPHHTSLGFSSFHVPPPPGIAGSSTPHQPMSHASSSEEEERKNDTDNVQHLGFGHRVGKKTTRFTPSDWQ</sequence>
<name>A0ACC0BLX0_CATRO</name>
<gene>
    <name evidence="1" type="ORF">M9H77_13971</name>
</gene>
<dbReference type="Proteomes" id="UP001060085">
    <property type="component" value="Linkage Group LG03"/>
</dbReference>
<protein>
    <submittedName>
        <fullName evidence="1">Uncharacterized protein</fullName>
    </submittedName>
</protein>